<dbReference type="Gene3D" id="2.120.10.30">
    <property type="entry name" value="TolB, C-terminal domain"/>
    <property type="match status" value="1"/>
</dbReference>
<evidence type="ECO:0000313" key="7">
    <source>
        <dbReference type="Proteomes" id="UP001608902"/>
    </source>
</evidence>
<dbReference type="PANTHER" id="PTHR10426:SF88">
    <property type="entry name" value="ADIPOCYTE PLASMA MEMBRANE-ASSOCIATED PROTEIN HEMOMUCIN-RELATED"/>
    <property type="match status" value="1"/>
</dbReference>
<feature type="domain" description="Strictosidine synthase conserved region" evidence="5">
    <location>
        <begin position="235"/>
        <end position="312"/>
    </location>
</feature>
<protein>
    <recommendedName>
        <fullName evidence="5">Strictosidine synthase conserved region domain-containing protein</fullName>
    </recommendedName>
</protein>
<comment type="similarity">
    <text evidence="1">Belongs to the strictosidine synthase family.</text>
</comment>
<dbReference type="EMBL" id="JBGFUD010002451">
    <property type="protein sequence ID" value="MFH4977617.1"/>
    <property type="molecule type" value="Genomic_DNA"/>
</dbReference>
<evidence type="ECO:0000256" key="2">
    <source>
        <dbReference type="ARBA" id="ARBA00022553"/>
    </source>
</evidence>
<accession>A0ABD6EM27</accession>
<keyword evidence="4" id="KW-0812">Transmembrane</keyword>
<sequence>MVSLSALIIQHVANIRRSRFDAMRILMELRSRLKRRSESEGPANVVDDKEAKKRSKRFITSWLLCWAAALVLISIVFFAIVAYPSKDKVAKYELPSRPSLKGPLAVNQKLKQAERLLQGSLIGPESLLVEGNKIYTGTQDGRILEIVDGKIERTLRLKEVKDGITCGTYDTEPICGRPLGIRRLNENELVIADAYLGIFILNFDMMTSKQIVEGGKMVAGAPLKFLNDIEVLGPNYVVFSHSSTRWDRRDFMKEILQGVPTGRVLSVDPSTGALRVLIEKLSFANGIQLSPDRLSLLVAETGMARIWRYHLGGPKAGKLEIFANNLPGLPDNIRLSSKGTFWVGMADVRRHGQFALLDFMSDKLYLRDVLLKITPNFAYSKLFPLFKARHALLIELNANGEIISSMHDLMGEVITDISQVTESNGYLYLGSYHAAFIGKIKL</sequence>
<evidence type="ECO:0000256" key="1">
    <source>
        <dbReference type="ARBA" id="ARBA00009191"/>
    </source>
</evidence>
<evidence type="ECO:0000259" key="5">
    <source>
        <dbReference type="Pfam" id="PF03088"/>
    </source>
</evidence>
<evidence type="ECO:0000256" key="3">
    <source>
        <dbReference type="ARBA" id="ARBA00023180"/>
    </source>
</evidence>
<dbReference type="AlphaFoldDB" id="A0ABD6EM27"/>
<keyword evidence="4" id="KW-0472">Membrane</keyword>
<dbReference type="Pfam" id="PF03088">
    <property type="entry name" value="Str_synth"/>
    <property type="match status" value="1"/>
</dbReference>
<gene>
    <name evidence="6" type="ORF">AB6A40_004326</name>
</gene>
<keyword evidence="3" id="KW-0325">Glycoprotein</keyword>
<dbReference type="SUPFAM" id="SSF63829">
    <property type="entry name" value="Calcium-dependent phosphotriesterase"/>
    <property type="match status" value="1"/>
</dbReference>
<comment type="caution">
    <text evidence="6">The sequence shown here is derived from an EMBL/GenBank/DDBJ whole genome shotgun (WGS) entry which is preliminary data.</text>
</comment>
<dbReference type="Pfam" id="PF20067">
    <property type="entry name" value="SSL_N"/>
    <property type="match status" value="1"/>
</dbReference>
<proteinExistence type="inferred from homology"/>
<keyword evidence="2" id="KW-0597">Phosphoprotein</keyword>
<evidence type="ECO:0000256" key="4">
    <source>
        <dbReference type="SAM" id="Phobius"/>
    </source>
</evidence>
<organism evidence="6 7">
    <name type="scientific">Gnathostoma spinigerum</name>
    <dbReference type="NCBI Taxonomy" id="75299"/>
    <lineage>
        <taxon>Eukaryota</taxon>
        <taxon>Metazoa</taxon>
        <taxon>Ecdysozoa</taxon>
        <taxon>Nematoda</taxon>
        <taxon>Chromadorea</taxon>
        <taxon>Rhabditida</taxon>
        <taxon>Spirurina</taxon>
        <taxon>Gnathostomatomorpha</taxon>
        <taxon>Gnathostomatoidea</taxon>
        <taxon>Gnathostomatidae</taxon>
        <taxon>Gnathostoma</taxon>
    </lineage>
</organism>
<dbReference type="Proteomes" id="UP001608902">
    <property type="component" value="Unassembled WGS sequence"/>
</dbReference>
<keyword evidence="7" id="KW-1185">Reference proteome</keyword>
<name>A0ABD6EM27_9BILA</name>
<dbReference type="InterPro" id="IPR018119">
    <property type="entry name" value="Strictosidine_synth_cons-reg"/>
</dbReference>
<keyword evidence="4" id="KW-1133">Transmembrane helix</keyword>
<dbReference type="InterPro" id="IPR011042">
    <property type="entry name" value="6-blade_b-propeller_TolB-like"/>
</dbReference>
<evidence type="ECO:0000313" key="6">
    <source>
        <dbReference type="EMBL" id="MFH4977617.1"/>
    </source>
</evidence>
<reference evidence="6 7" key="1">
    <citation type="submission" date="2024-08" db="EMBL/GenBank/DDBJ databases">
        <title>Gnathostoma spinigerum genome.</title>
        <authorList>
            <person name="Gonzalez-Bertolin B."/>
            <person name="Monzon S."/>
            <person name="Zaballos A."/>
            <person name="Jimenez P."/>
            <person name="Dekumyoy P."/>
            <person name="Varona S."/>
            <person name="Cuesta I."/>
            <person name="Sumanam S."/>
            <person name="Adisakwattana P."/>
            <person name="Gasser R.B."/>
            <person name="Hernandez-Gonzalez A."/>
            <person name="Young N.D."/>
            <person name="Perteguer M.J."/>
        </authorList>
    </citation>
    <scope>NUCLEOTIDE SEQUENCE [LARGE SCALE GENOMIC DNA]</scope>
    <source>
        <strain evidence="6">AL3</strain>
        <tissue evidence="6">Liver</tissue>
    </source>
</reference>
<feature type="transmembrane region" description="Helical" evidence="4">
    <location>
        <begin position="62"/>
        <end position="83"/>
    </location>
</feature>
<dbReference type="PANTHER" id="PTHR10426">
    <property type="entry name" value="STRICTOSIDINE SYNTHASE-RELATED"/>
    <property type="match status" value="1"/>
</dbReference>